<reference evidence="2" key="1">
    <citation type="submission" date="2014-06" db="EMBL/GenBank/DDBJ databases">
        <authorList>
            <person name="Berkman P.J."/>
        </authorList>
    </citation>
    <scope>NUCLEOTIDE SEQUENCE [LARGE SCALE GENOMIC DNA]</scope>
</reference>
<accession>A0A0F7SC94</accession>
<protein>
    <recommendedName>
        <fullName evidence="3">Reverse transcriptase domain-containing protein</fullName>
    </recommendedName>
</protein>
<name>A0A0F7SC94_9BASI</name>
<dbReference type="EMBL" id="CCFA01004380">
    <property type="protein sequence ID" value="CDW99234.1"/>
    <property type="molecule type" value="Genomic_DNA"/>
</dbReference>
<keyword evidence="2" id="KW-1185">Reference proteome</keyword>
<proteinExistence type="predicted"/>
<organism evidence="1 2">
    <name type="scientific">Sporisorium scitamineum</name>
    <dbReference type="NCBI Taxonomy" id="49012"/>
    <lineage>
        <taxon>Eukaryota</taxon>
        <taxon>Fungi</taxon>
        <taxon>Dikarya</taxon>
        <taxon>Basidiomycota</taxon>
        <taxon>Ustilaginomycotina</taxon>
        <taxon>Ustilaginomycetes</taxon>
        <taxon>Ustilaginales</taxon>
        <taxon>Ustilaginaceae</taxon>
        <taxon>Sporisorium</taxon>
    </lineage>
</organism>
<evidence type="ECO:0008006" key="3">
    <source>
        <dbReference type="Google" id="ProtNLM"/>
    </source>
</evidence>
<evidence type="ECO:0000313" key="1">
    <source>
        <dbReference type="EMBL" id="CDW99234.1"/>
    </source>
</evidence>
<sequence>MHPLHMSSLTFADDILLIVQNHKDLNKFMDSLELYQMASNAKVKVNILMTTKSTLLACVQICNVVLAHQALAFGVLVLIAV</sequence>
<gene>
    <name evidence="1" type="primary">SSCI72570.1</name>
</gene>
<dbReference type="AlphaFoldDB" id="A0A0F7SC94"/>
<dbReference type="Proteomes" id="UP000242770">
    <property type="component" value="Unassembled WGS sequence"/>
</dbReference>
<evidence type="ECO:0000313" key="2">
    <source>
        <dbReference type="Proteomes" id="UP000242770"/>
    </source>
</evidence>